<feature type="domain" description="Reverse transcriptase zinc-binding" evidence="1">
    <location>
        <begin position="10"/>
        <end position="98"/>
    </location>
</feature>
<dbReference type="EMBL" id="KN654844">
    <property type="protein sequence ID" value="KHN24962.1"/>
    <property type="molecule type" value="Genomic_DNA"/>
</dbReference>
<protein>
    <submittedName>
        <fullName evidence="2">Putative ribonuclease H protein</fullName>
    </submittedName>
</protein>
<proteinExistence type="predicted"/>
<gene>
    <name evidence="2" type="ORF">glysoja_027076</name>
</gene>
<evidence type="ECO:0000259" key="1">
    <source>
        <dbReference type="Pfam" id="PF13966"/>
    </source>
</evidence>
<accession>A0A0B2QZ70</accession>
<organism evidence="2">
    <name type="scientific">Glycine soja</name>
    <name type="common">Wild soybean</name>
    <dbReference type="NCBI Taxonomy" id="3848"/>
    <lineage>
        <taxon>Eukaryota</taxon>
        <taxon>Viridiplantae</taxon>
        <taxon>Streptophyta</taxon>
        <taxon>Embryophyta</taxon>
        <taxon>Tracheophyta</taxon>
        <taxon>Spermatophyta</taxon>
        <taxon>Magnoliopsida</taxon>
        <taxon>eudicotyledons</taxon>
        <taxon>Gunneridae</taxon>
        <taxon>Pentapetalae</taxon>
        <taxon>rosids</taxon>
        <taxon>fabids</taxon>
        <taxon>Fabales</taxon>
        <taxon>Fabaceae</taxon>
        <taxon>Papilionoideae</taxon>
        <taxon>50 kb inversion clade</taxon>
        <taxon>NPAAA clade</taxon>
        <taxon>indigoferoid/millettioid clade</taxon>
        <taxon>Phaseoleae</taxon>
        <taxon>Glycine</taxon>
        <taxon>Glycine subgen. Soja</taxon>
    </lineage>
</organism>
<evidence type="ECO:0000313" key="2">
    <source>
        <dbReference type="EMBL" id="KHN24962.1"/>
    </source>
</evidence>
<dbReference type="Pfam" id="PF13966">
    <property type="entry name" value="zf-RVT"/>
    <property type="match status" value="1"/>
</dbReference>
<dbReference type="InterPro" id="IPR026960">
    <property type="entry name" value="RVT-Znf"/>
</dbReference>
<dbReference type="Proteomes" id="UP000053555">
    <property type="component" value="Unassembled WGS sequence"/>
</dbReference>
<name>A0A0B2QZ70_GLYSO</name>
<dbReference type="AlphaFoldDB" id="A0A0B2QZ70"/>
<reference evidence="2" key="1">
    <citation type="submission" date="2014-07" db="EMBL/GenBank/DDBJ databases">
        <title>Identification of a novel salt tolerance gene in wild soybean by whole-genome sequencing.</title>
        <authorList>
            <person name="Lam H.-M."/>
            <person name="Qi X."/>
            <person name="Li M.-W."/>
            <person name="Liu X."/>
            <person name="Xie M."/>
            <person name="Ni M."/>
            <person name="Xu X."/>
        </authorList>
    </citation>
    <scope>NUCLEOTIDE SEQUENCE [LARGE SCALE GENOMIC DNA]</scope>
    <source>
        <tissue evidence="2">Root</tissue>
    </source>
</reference>
<sequence>MWKPDPNGHYSTKSAYNLLQGETAEENLDGAFADLWKLRISTKTSIFAWRLIRDRLPTKSNLRRRHVEVSDLMCPFCRNKEEDAVHLFFNCTKTLPLWWESLSWVNTSGAFPLNPRQHFLQYGNGMNGGIICNRWKCWWVALTWSIWQQRNRITFSNETFNGSKMDDALFLVWTWLRAMEKDFAMLFNQWSSNLTVDFCNWERIPAAGYCSSI</sequence>